<evidence type="ECO:0000313" key="3">
    <source>
        <dbReference type="Proteomes" id="UP000187651"/>
    </source>
</evidence>
<dbReference type="EMBL" id="FNHZ01000004">
    <property type="protein sequence ID" value="SDM94081.1"/>
    <property type="molecule type" value="Genomic_DNA"/>
</dbReference>
<dbReference type="OrthoDB" id="9795825at2"/>
<accession>A0A1G9XC16</accession>
<sequence>MKKYLRTVIVIGVLAIAAVGYYFYLANKDITQQAVEQAAASDEASALINRDIEKTYPESPKEVAALYARISKCYYDKDTKEELIDGLAKQARILFDDELNQKHPYNEFLAGLKEEISQFKESNIYISGYTVQTASGTRYGTFEGRQYATIHVLYYFREGSTLRSSYYKYTMRKNDAGQWKILFWELDVTEEE</sequence>
<reference evidence="3" key="1">
    <citation type="submission" date="2016-10" db="EMBL/GenBank/DDBJ databases">
        <authorList>
            <person name="Varghese N."/>
            <person name="Submissions S."/>
        </authorList>
    </citation>
    <scope>NUCLEOTIDE SEQUENCE [LARGE SCALE GENOMIC DNA]</scope>
    <source>
        <strain evidence="3">M83</strain>
    </source>
</reference>
<protein>
    <submittedName>
        <fullName evidence="2">Uncharacterized protein</fullName>
    </submittedName>
</protein>
<organism evidence="2 3">
    <name type="scientific">Lachnospira pectinoschiza</name>
    <dbReference type="NCBI Taxonomy" id="28052"/>
    <lineage>
        <taxon>Bacteria</taxon>
        <taxon>Bacillati</taxon>
        <taxon>Bacillota</taxon>
        <taxon>Clostridia</taxon>
        <taxon>Lachnospirales</taxon>
        <taxon>Lachnospiraceae</taxon>
        <taxon>Lachnospira</taxon>
    </lineage>
</organism>
<evidence type="ECO:0000256" key="1">
    <source>
        <dbReference type="SAM" id="Phobius"/>
    </source>
</evidence>
<keyword evidence="1" id="KW-1133">Transmembrane helix</keyword>
<evidence type="ECO:0000313" key="2">
    <source>
        <dbReference type="EMBL" id="SDM94081.1"/>
    </source>
</evidence>
<gene>
    <name evidence="2" type="ORF">SAMN05216544_1434</name>
</gene>
<keyword evidence="1" id="KW-0812">Transmembrane</keyword>
<keyword evidence="3" id="KW-1185">Reference proteome</keyword>
<dbReference type="Proteomes" id="UP000187651">
    <property type="component" value="Unassembled WGS sequence"/>
</dbReference>
<name>A0A1G9XC16_9FIRM</name>
<feature type="transmembrane region" description="Helical" evidence="1">
    <location>
        <begin position="7"/>
        <end position="25"/>
    </location>
</feature>
<dbReference type="AlphaFoldDB" id="A0A1G9XC16"/>
<dbReference type="InterPro" id="IPR046563">
    <property type="entry name" value="DUF6715"/>
</dbReference>
<dbReference type="RefSeq" id="WP_074521578.1">
    <property type="nucleotide sequence ID" value="NZ_FNHZ01000004.1"/>
</dbReference>
<proteinExistence type="predicted"/>
<keyword evidence="1" id="KW-0472">Membrane</keyword>
<dbReference type="Pfam" id="PF20462">
    <property type="entry name" value="DUF6715"/>
    <property type="match status" value="1"/>
</dbReference>